<dbReference type="Pfam" id="PF18990">
    <property type="entry name" value="DUF5723"/>
    <property type="match status" value="1"/>
</dbReference>
<dbReference type="STRING" id="1004.SAMN05661012_01806"/>
<evidence type="ECO:0000313" key="2">
    <source>
        <dbReference type="EMBL" id="SFW45176.1"/>
    </source>
</evidence>
<gene>
    <name evidence="2" type="ORF">SAMN05661012_01806</name>
</gene>
<name>A0A1K1PBP1_9BACT</name>
<dbReference type="EMBL" id="FPIZ01000005">
    <property type="protein sequence ID" value="SFW45176.1"/>
    <property type="molecule type" value="Genomic_DNA"/>
</dbReference>
<sequence>MPEKFFEPTCLSNCTTMTKTVSILAVCLGMLMNARAQQDLAGYRTGNYTGVNGVFSNPANIANSRYRWDVNLLGINASVGNNQAQFKLGDLGKTFDGDKLTDQLFGANAGKTSGLVNVAIHLPAVMISVGPKMAFAFTSRARVLGNVTDMDGKLVDQIRNINETSDLPYTVNSNGNMRVNVSGWMEYGLSFAREAYVLGPHYFKAGGTIKYLSGIGNMNVHLSNFKGTIDKDIIRQDGYLTNTSAKVGLASSGVNVSNFDASQLTETSGHGIGLDLGVVYEYRPAESKGYLFKVGVSVLDIGRLKFTKDMTKSAGYNLNIPATDRFYLSQLNGVSLDDYKTTLDQYPQYFAPDATNSETSYKVSLPTTMQINVDYHLQDHFYVNANVQLAMTKGSSKPFNGQYYSGFTLTPRYEGRKFGFYLPLSYNGLTKFNAGTSFRAGPLYVGSGSVLTALMGSSKQADVFIGFRFGQLYKKSK</sequence>
<dbReference type="Proteomes" id="UP000183788">
    <property type="component" value="Unassembled WGS sequence"/>
</dbReference>
<organism evidence="2 3">
    <name type="scientific">Chitinophaga sancti</name>
    <dbReference type="NCBI Taxonomy" id="1004"/>
    <lineage>
        <taxon>Bacteria</taxon>
        <taxon>Pseudomonadati</taxon>
        <taxon>Bacteroidota</taxon>
        <taxon>Chitinophagia</taxon>
        <taxon>Chitinophagales</taxon>
        <taxon>Chitinophagaceae</taxon>
        <taxon>Chitinophaga</taxon>
    </lineage>
</organism>
<evidence type="ECO:0000313" key="3">
    <source>
        <dbReference type="Proteomes" id="UP000183788"/>
    </source>
</evidence>
<evidence type="ECO:0000259" key="1">
    <source>
        <dbReference type="Pfam" id="PF18990"/>
    </source>
</evidence>
<accession>A0A1K1PBP1</accession>
<dbReference type="AlphaFoldDB" id="A0A1K1PBP1"/>
<feature type="domain" description="DUF5723" evidence="1">
    <location>
        <begin position="58"/>
        <end position="447"/>
    </location>
</feature>
<protein>
    <recommendedName>
        <fullName evidence="1">DUF5723 domain-containing protein</fullName>
    </recommendedName>
</protein>
<dbReference type="InterPro" id="IPR043781">
    <property type="entry name" value="DUF5723"/>
</dbReference>
<reference evidence="2 3" key="1">
    <citation type="submission" date="2016-11" db="EMBL/GenBank/DDBJ databases">
        <authorList>
            <person name="Jaros S."/>
            <person name="Januszkiewicz K."/>
            <person name="Wedrychowicz H."/>
        </authorList>
    </citation>
    <scope>NUCLEOTIDE SEQUENCE [LARGE SCALE GENOMIC DNA]</scope>
    <source>
        <strain evidence="2 3">DSM 784</strain>
    </source>
</reference>
<proteinExistence type="predicted"/>